<gene>
    <name evidence="2" type="ORF">DTO96_101722</name>
</gene>
<evidence type="ECO:0000256" key="1">
    <source>
        <dbReference type="SAM" id="MobiDB-lite"/>
    </source>
</evidence>
<dbReference type="OrthoDB" id="8562153at2"/>
<dbReference type="EMBL" id="CP031124">
    <property type="protein sequence ID" value="AXF85982.1"/>
    <property type="molecule type" value="Genomic_DNA"/>
</dbReference>
<protein>
    <submittedName>
        <fullName evidence="2">Uncharacterized protein</fullName>
    </submittedName>
</protein>
<accession>A0A345DC94</accession>
<name>A0A345DC94_9BURK</name>
<feature type="region of interest" description="Disordered" evidence="1">
    <location>
        <begin position="161"/>
        <end position="187"/>
    </location>
</feature>
<reference evidence="3" key="1">
    <citation type="submission" date="2018-07" db="EMBL/GenBank/DDBJ databases">
        <authorList>
            <person name="Kim H."/>
        </authorList>
    </citation>
    <scope>NUCLEOTIDE SEQUENCE [LARGE SCALE GENOMIC DNA]</scope>
    <source>
        <strain evidence="3">F02</strain>
    </source>
</reference>
<sequence>MNTNTASQHLTPTHVAHAVQLTRQLLDAGVDDLPYDITERLRAARMRAIAQVKSHAPTVAQEKHISDGLIGWLQRMPTLAKTLMAIPALCMAIVVAENTSTPSASNIASQPTALMSSPLTAAYAPSSMDTINALNIDAILKEQVPLQAYLNEDFNHFIDQDKQNKAPHPQTSGTNHVQKNTIVQALR</sequence>
<evidence type="ECO:0000313" key="3">
    <source>
        <dbReference type="Proteomes" id="UP000252182"/>
    </source>
</evidence>
<feature type="compositionally biased region" description="Polar residues" evidence="1">
    <location>
        <begin position="169"/>
        <end position="187"/>
    </location>
</feature>
<proteinExistence type="predicted"/>
<dbReference type="RefSeq" id="WP_114563109.1">
    <property type="nucleotide sequence ID" value="NZ_CP031124.1"/>
</dbReference>
<dbReference type="Pfam" id="PF12279">
    <property type="entry name" value="DUF3619"/>
    <property type="match status" value="1"/>
</dbReference>
<dbReference type="Proteomes" id="UP000252182">
    <property type="component" value="Chromosome"/>
</dbReference>
<organism evidence="2 3">
    <name type="scientific">Ephemeroptericola cinctiostellae</name>
    <dbReference type="NCBI Taxonomy" id="2268024"/>
    <lineage>
        <taxon>Bacteria</taxon>
        <taxon>Pseudomonadati</taxon>
        <taxon>Pseudomonadota</taxon>
        <taxon>Betaproteobacteria</taxon>
        <taxon>Burkholderiales</taxon>
        <taxon>Burkholderiaceae</taxon>
        <taxon>Ephemeroptericola</taxon>
    </lineage>
</organism>
<evidence type="ECO:0000313" key="2">
    <source>
        <dbReference type="EMBL" id="AXF85982.1"/>
    </source>
</evidence>
<keyword evidence="3" id="KW-1185">Reference proteome</keyword>
<dbReference type="AlphaFoldDB" id="A0A345DC94"/>
<dbReference type="InterPro" id="IPR022064">
    <property type="entry name" value="DUF3619"/>
</dbReference>
<dbReference type="KEGG" id="hyf:DTO96_101722"/>